<dbReference type="InterPro" id="IPR050491">
    <property type="entry name" value="AmpC-like"/>
</dbReference>
<keyword evidence="2" id="KW-0732">Signal</keyword>
<dbReference type="OrthoDB" id="9793489at2"/>
<organism evidence="4 5">
    <name type="scientific">Kriegella aquimaris</name>
    <dbReference type="NCBI Taxonomy" id="192904"/>
    <lineage>
        <taxon>Bacteria</taxon>
        <taxon>Pseudomonadati</taxon>
        <taxon>Bacteroidota</taxon>
        <taxon>Flavobacteriia</taxon>
        <taxon>Flavobacteriales</taxon>
        <taxon>Flavobacteriaceae</taxon>
        <taxon>Kriegella</taxon>
    </lineage>
</organism>
<dbReference type="InterPro" id="IPR001466">
    <property type="entry name" value="Beta-lactam-related"/>
</dbReference>
<protein>
    <submittedName>
        <fullName evidence="4">CubicO group peptidase, beta-lactamase class C family</fullName>
    </submittedName>
</protein>
<evidence type="ECO:0000313" key="5">
    <source>
        <dbReference type="Proteomes" id="UP000199440"/>
    </source>
</evidence>
<gene>
    <name evidence="4" type="ORF">SAMN04488514_105121</name>
</gene>
<name>A0A1G9QMW5_9FLAO</name>
<evidence type="ECO:0000313" key="4">
    <source>
        <dbReference type="EMBL" id="SDM12313.1"/>
    </source>
</evidence>
<feature type="region of interest" description="Disordered" evidence="1">
    <location>
        <begin position="622"/>
        <end position="644"/>
    </location>
</feature>
<dbReference type="EMBL" id="FNGV01000005">
    <property type="protein sequence ID" value="SDM12313.1"/>
    <property type="molecule type" value="Genomic_DNA"/>
</dbReference>
<dbReference type="PANTHER" id="PTHR46825:SF9">
    <property type="entry name" value="BETA-LACTAMASE-RELATED DOMAIN-CONTAINING PROTEIN"/>
    <property type="match status" value="1"/>
</dbReference>
<evidence type="ECO:0000256" key="1">
    <source>
        <dbReference type="SAM" id="MobiDB-lite"/>
    </source>
</evidence>
<feature type="compositionally biased region" description="Basic and acidic residues" evidence="1">
    <location>
        <begin position="625"/>
        <end position="636"/>
    </location>
</feature>
<feature type="signal peptide" evidence="2">
    <location>
        <begin position="1"/>
        <end position="26"/>
    </location>
</feature>
<feature type="chain" id="PRO_5011713136" evidence="2">
    <location>
        <begin position="27"/>
        <end position="662"/>
    </location>
</feature>
<dbReference type="Pfam" id="PF17660">
    <property type="entry name" value="BTRD1"/>
    <property type="match status" value="5"/>
</dbReference>
<dbReference type="Gene3D" id="3.40.710.10">
    <property type="entry name" value="DD-peptidase/beta-lactamase superfamily"/>
    <property type="match status" value="1"/>
</dbReference>
<dbReference type="STRING" id="192904.SAMN04488514_105121"/>
<dbReference type="Pfam" id="PF00144">
    <property type="entry name" value="Beta-lactamase"/>
    <property type="match status" value="1"/>
</dbReference>
<dbReference type="RefSeq" id="WP_089889271.1">
    <property type="nucleotide sequence ID" value="NZ_FNGV01000005.1"/>
</dbReference>
<evidence type="ECO:0000259" key="3">
    <source>
        <dbReference type="Pfam" id="PF00144"/>
    </source>
</evidence>
<dbReference type="Proteomes" id="UP000199440">
    <property type="component" value="Unassembled WGS sequence"/>
</dbReference>
<dbReference type="AlphaFoldDB" id="A0A1G9QMW5"/>
<feature type="domain" description="Beta-lactamase-related" evidence="3">
    <location>
        <begin position="300"/>
        <end position="636"/>
    </location>
</feature>
<dbReference type="InterPro" id="IPR012338">
    <property type="entry name" value="Beta-lactam/transpept-like"/>
</dbReference>
<evidence type="ECO:0000256" key="2">
    <source>
        <dbReference type="SAM" id="SignalP"/>
    </source>
</evidence>
<dbReference type="SUPFAM" id="SSF56601">
    <property type="entry name" value="beta-lactamase/transpeptidase-like"/>
    <property type="match status" value="1"/>
</dbReference>
<keyword evidence="5" id="KW-1185">Reference proteome</keyword>
<dbReference type="InterPro" id="IPR049511">
    <property type="entry name" value="PGH-like_rpt"/>
</dbReference>
<proteinExistence type="predicted"/>
<sequence length="662" mass="73572">MKKVSNTIVWCMVLLFFIVHKTHAHKTVNEEMNPYTIKNWVALHAMTGQKYQDAVNKYHQKGFRLTAVDGHYVNGKIYFTALWNKGNVSGLKARHGLTGAQYQNEATKNHKAGYRLIHVDGYSDGQNARYAAIWQRGSTSGLITKHGLTESQYQKEATKNYKAGYKLEHVSGYDVKGKVFYSAIWKKGDNTKQITRHGLTSKQYQDVVSKYSPLGYRVTQVDGYDVAGKVYYACILEKVNGRYSSRHGMNNKNYQLQVDNHYYQGFMPISVSGHDAGNQGGYSAAFKSVGGWQNSDIAQLDTKIKKVMTDYKIPGLSLAIVKDGKLVFAKGYGYGEKDKKEIAAATSLFRLASVSKPLTSVAIMQLVEQGKLKLSDKVLGNGSILGTKYGSKPYSNREKAVTVAQLLEHTAGGHAWDHNTKPNNSVDKWGAPMFQKKDLNKSKLIGWVLDDRNPSHDPGTIYEYSNFGFCLLGRIIEKKTGMGYEAYLRKQVLRKCGITDMYIGANKKENKRYKEVAYYAGEGTGAYELKMRRMDSHGGWIASSVDLLRFMVRVDGQNSKKDILKANTFKTMTTGSSANSGYAKGWGVNSTATVMSHGGGMSGTTTMLKKIDNSISYAILSNSTDRGKDKSSDKANKQSSAMNKAMEEGIQAVKSWPAIDLF</sequence>
<dbReference type="PANTHER" id="PTHR46825">
    <property type="entry name" value="D-ALANYL-D-ALANINE-CARBOXYPEPTIDASE/ENDOPEPTIDASE AMPH"/>
    <property type="match status" value="1"/>
</dbReference>
<reference evidence="4 5" key="1">
    <citation type="submission" date="2016-10" db="EMBL/GenBank/DDBJ databases">
        <authorList>
            <person name="de Groot N.N."/>
        </authorList>
    </citation>
    <scope>NUCLEOTIDE SEQUENCE [LARGE SCALE GENOMIC DNA]</scope>
    <source>
        <strain evidence="4 5">DSM 19886</strain>
    </source>
</reference>
<accession>A0A1G9QMW5</accession>